<dbReference type="AlphaFoldDB" id="A0A2T4Z9I0"/>
<keyword evidence="4" id="KW-0464">Manganese</keyword>
<dbReference type="Proteomes" id="UP000241639">
    <property type="component" value="Unassembled WGS sequence"/>
</dbReference>
<dbReference type="GO" id="GO:0004177">
    <property type="term" value="F:aminopeptidase activity"/>
    <property type="evidence" value="ECO:0007669"/>
    <property type="project" value="UniProtKB-KW"/>
</dbReference>
<evidence type="ECO:0000256" key="2">
    <source>
        <dbReference type="ARBA" id="ARBA00008766"/>
    </source>
</evidence>
<proteinExistence type="inferred from homology"/>
<dbReference type="SUPFAM" id="SSF53092">
    <property type="entry name" value="Creatinase/prolidase N-terminal domain"/>
    <property type="match status" value="1"/>
</dbReference>
<organism evidence="7 8">
    <name type="scientific">Desmospora activa DSM 45169</name>
    <dbReference type="NCBI Taxonomy" id="1121389"/>
    <lineage>
        <taxon>Bacteria</taxon>
        <taxon>Bacillati</taxon>
        <taxon>Bacillota</taxon>
        <taxon>Bacilli</taxon>
        <taxon>Bacillales</taxon>
        <taxon>Thermoactinomycetaceae</taxon>
        <taxon>Desmospora</taxon>
    </lineage>
</organism>
<dbReference type="InterPro" id="IPR050659">
    <property type="entry name" value="Peptidase_M24B"/>
</dbReference>
<dbReference type="FunFam" id="3.90.230.10:FF:000014">
    <property type="entry name" value="Aminopeptidase P family protein"/>
    <property type="match status" value="1"/>
</dbReference>
<dbReference type="Gene3D" id="3.90.230.10">
    <property type="entry name" value="Creatinase/methionine aminopeptidase superfamily"/>
    <property type="match status" value="1"/>
</dbReference>
<dbReference type="GO" id="GO:0008235">
    <property type="term" value="F:metalloexopeptidase activity"/>
    <property type="evidence" value="ECO:0007669"/>
    <property type="project" value="UniProtKB-ARBA"/>
</dbReference>
<comment type="cofactor">
    <cofactor evidence="1">
        <name>Mn(2+)</name>
        <dbReference type="ChEBI" id="CHEBI:29035"/>
    </cofactor>
</comment>
<dbReference type="PANTHER" id="PTHR46112:SF10">
    <property type="entry name" value="DIPEPTIDASE YKVY-RELATED"/>
    <property type="match status" value="1"/>
</dbReference>
<dbReference type="EMBL" id="PZZP01000001">
    <property type="protein sequence ID" value="PTM58554.1"/>
    <property type="molecule type" value="Genomic_DNA"/>
</dbReference>
<dbReference type="RefSeq" id="WP_107725349.1">
    <property type="nucleotide sequence ID" value="NZ_PZZP01000001.1"/>
</dbReference>
<dbReference type="Pfam" id="PF01321">
    <property type="entry name" value="Creatinase_N"/>
    <property type="match status" value="1"/>
</dbReference>
<reference evidence="7 8" key="1">
    <citation type="submission" date="2018-04" db="EMBL/GenBank/DDBJ databases">
        <title>Genomic Encyclopedia of Archaeal and Bacterial Type Strains, Phase II (KMG-II): from individual species to whole genera.</title>
        <authorList>
            <person name="Goeker M."/>
        </authorList>
    </citation>
    <scope>NUCLEOTIDE SEQUENCE [LARGE SCALE GENOMIC DNA]</scope>
    <source>
        <strain evidence="7 8">DSM 45169</strain>
    </source>
</reference>
<dbReference type="Pfam" id="PF00557">
    <property type="entry name" value="Peptidase_M24"/>
    <property type="match status" value="1"/>
</dbReference>
<accession>A0A2T4Z9I0</accession>
<protein>
    <submittedName>
        <fullName evidence="7">Xaa-Pro aminopeptidase</fullName>
    </submittedName>
</protein>
<dbReference type="InterPro" id="IPR036005">
    <property type="entry name" value="Creatinase/aminopeptidase-like"/>
</dbReference>
<feature type="domain" description="Creatinase N-terminal" evidence="6">
    <location>
        <begin position="4"/>
        <end position="139"/>
    </location>
</feature>
<dbReference type="PANTHER" id="PTHR46112">
    <property type="entry name" value="AMINOPEPTIDASE"/>
    <property type="match status" value="1"/>
</dbReference>
<dbReference type="OrthoDB" id="9806388at2"/>
<dbReference type="InterPro" id="IPR029149">
    <property type="entry name" value="Creatin/AminoP/Spt16_N"/>
</dbReference>
<name>A0A2T4Z9I0_9BACL</name>
<evidence type="ECO:0000256" key="1">
    <source>
        <dbReference type="ARBA" id="ARBA00001936"/>
    </source>
</evidence>
<dbReference type="Gene3D" id="3.40.350.10">
    <property type="entry name" value="Creatinase/prolidase N-terminal domain"/>
    <property type="match status" value="1"/>
</dbReference>
<feature type="domain" description="Peptidase M24" evidence="5">
    <location>
        <begin position="148"/>
        <end position="349"/>
    </location>
</feature>
<gene>
    <name evidence="7" type="ORF">C8J48_1139</name>
</gene>
<dbReference type="InterPro" id="IPR001714">
    <property type="entry name" value="Pept_M24_MAP"/>
</dbReference>
<keyword evidence="7" id="KW-0031">Aminopeptidase</keyword>
<evidence type="ECO:0000259" key="5">
    <source>
        <dbReference type="Pfam" id="PF00557"/>
    </source>
</evidence>
<comment type="caution">
    <text evidence="7">The sequence shown here is derived from an EMBL/GenBank/DDBJ whole genome shotgun (WGS) entry which is preliminary data.</text>
</comment>
<evidence type="ECO:0000256" key="3">
    <source>
        <dbReference type="ARBA" id="ARBA00022801"/>
    </source>
</evidence>
<evidence type="ECO:0000256" key="4">
    <source>
        <dbReference type="ARBA" id="ARBA00023211"/>
    </source>
</evidence>
<sequence>MNTRLDNLIRRLNQESVDAAFFTSPSTIYYLTGFHCHPHERLLALGLVPGAEPFLVCPSLERSRAEQAGWTADILTYSDAEDPWSKVKKAYQDRLNQDAIRLAVEKSQLPLARAEALQALFSTVTFIDGEAIINEHRAIKDDDEIAILERAAVLADFGVEAGVSVLQEGITEMEVVAHLEAELKKKGIHEMAFSTMVLFGEKTGEPHGKPGSRTLKRGDLVLFDLGVVLEGYCSDITRTVAFQTVDDELQRIYQTVQHAQTAALQQCRPGIPMREVDIAARTIIDEAGYGEYFSHRVGHGLGLDAHEFPSIHDQNENILKEGMVFTVEPGIYVPGKGGVRIEDDVLITADGCKILTQYPKDWRVVT</sequence>
<evidence type="ECO:0000313" key="7">
    <source>
        <dbReference type="EMBL" id="PTM58554.1"/>
    </source>
</evidence>
<dbReference type="InterPro" id="IPR000587">
    <property type="entry name" value="Creatinase_N"/>
</dbReference>
<keyword evidence="7" id="KW-0645">Protease</keyword>
<comment type="similarity">
    <text evidence="2">Belongs to the peptidase M24B family.</text>
</comment>
<evidence type="ECO:0000313" key="8">
    <source>
        <dbReference type="Proteomes" id="UP000241639"/>
    </source>
</evidence>
<keyword evidence="8" id="KW-1185">Reference proteome</keyword>
<evidence type="ECO:0000259" key="6">
    <source>
        <dbReference type="Pfam" id="PF01321"/>
    </source>
</evidence>
<keyword evidence="3" id="KW-0378">Hydrolase</keyword>
<dbReference type="InterPro" id="IPR000994">
    <property type="entry name" value="Pept_M24"/>
</dbReference>
<dbReference type="SUPFAM" id="SSF55920">
    <property type="entry name" value="Creatinase/aminopeptidase"/>
    <property type="match status" value="1"/>
</dbReference>
<dbReference type="PRINTS" id="PR00599">
    <property type="entry name" value="MAPEPTIDASE"/>
</dbReference>
<dbReference type="CDD" id="cd01092">
    <property type="entry name" value="APP-like"/>
    <property type="match status" value="1"/>
</dbReference>